<sequence length="222" mass="24812">MKNNRYLVTFFVTLCTCLLPTISKAQFNENGLVIRSGINFQYSPQDSPYTLPDNIGHESENFTYYFTPGIGKFIGNGFYIGLEGRIGSSSRSMTAMVNGDVTHHSKYQNLIYGGGVLLRKYFNVSDRFTPFVGLSNTFFKEKGDEKSPNGFRSYHYNNFTADIQLGAQYRISPRIGIEAYFTPGGLLVSKDKNASHKADISPNFGESGQHFSFGINYFLGGK</sequence>
<evidence type="ECO:0000256" key="1">
    <source>
        <dbReference type="SAM" id="SignalP"/>
    </source>
</evidence>
<dbReference type="HOGENOM" id="CLU_1193290_0_0_10"/>
<proteinExistence type="predicted"/>
<protein>
    <recommendedName>
        <fullName evidence="4">Outer membrane protein beta-barrel domain-containing protein</fullName>
    </recommendedName>
</protein>
<dbReference type="EMBL" id="CP003346">
    <property type="protein sequence ID" value="AGA79105.1"/>
    <property type="molecule type" value="Genomic_DNA"/>
</dbReference>
<dbReference type="InterPro" id="IPR011250">
    <property type="entry name" value="OMP/PagP_B-barrel"/>
</dbReference>
<reference evidence="3" key="1">
    <citation type="submission" date="2012-02" db="EMBL/GenBank/DDBJ databases">
        <title>The complete genome of Echinicola vietnamensis DSM 17526.</title>
        <authorList>
            <person name="Lucas S."/>
            <person name="Copeland A."/>
            <person name="Lapidus A."/>
            <person name="Glavina del Rio T."/>
            <person name="Dalin E."/>
            <person name="Tice H."/>
            <person name="Bruce D."/>
            <person name="Goodwin L."/>
            <person name="Pitluck S."/>
            <person name="Peters L."/>
            <person name="Ovchinnikova G."/>
            <person name="Teshima H."/>
            <person name="Kyrpides N."/>
            <person name="Mavromatis K."/>
            <person name="Ivanova N."/>
            <person name="Brettin T."/>
            <person name="Detter J.C."/>
            <person name="Han C."/>
            <person name="Larimer F."/>
            <person name="Land M."/>
            <person name="Hauser L."/>
            <person name="Markowitz V."/>
            <person name="Cheng J.-F."/>
            <person name="Hugenholtz P."/>
            <person name="Woyke T."/>
            <person name="Wu D."/>
            <person name="Brambilla E."/>
            <person name="Klenk H.-P."/>
            <person name="Eisen J.A."/>
        </authorList>
    </citation>
    <scope>NUCLEOTIDE SEQUENCE [LARGE SCALE GENOMIC DNA]</scope>
    <source>
        <strain evidence="3">DSM 17526 / LMG 23754 / KMM 6221</strain>
    </source>
</reference>
<accession>L0G2P2</accession>
<evidence type="ECO:0008006" key="4">
    <source>
        <dbReference type="Google" id="ProtNLM"/>
    </source>
</evidence>
<organism evidence="2 3">
    <name type="scientific">Echinicola vietnamensis (strain DSM 17526 / LMG 23754 / KMM 6221)</name>
    <dbReference type="NCBI Taxonomy" id="926556"/>
    <lineage>
        <taxon>Bacteria</taxon>
        <taxon>Pseudomonadati</taxon>
        <taxon>Bacteroidota</taxon>
        <taxon>Cytophagia</taxon>
        <taxon>Cytophagales</taxon>
        <taxon>Cyclobacteriaceae</taxon>
        <taxon>Echinicola</taxon>
    </lineage>
</organism>
<dbReference type="Gene3D" id="2.40.160.20">
    <property type="match status" value="1"/>
</dbReference>
<feature type="chain" id="PRO_5003942217" description="Outer membrane protein beta-barrel domain-containing protein" evidence="1">
    <location>
        <begin position="26"/>
        <end position="222"/>
    </location>
</feature>
<name>L0G2P2_ECHVK</name>
<keyword evidence="3" id="KW-1185">Reference proteome</keyword>
<dbReference type="TCDB" id="1.B.6.6.5">
    <property type="family name" value="the ompa-ompf porin (oop) family"/>
</dbReference>
<dbReference type="AlphaFoldDB" id="L0G2P2"/>
<keyword evidence="1" id="KW-0732">Signal</keyword>
<dbReference type="KEGG" id="evi:Echvi_2866"/>
<dbReference type="OrthoDB" id="945117at2"/>
<dbReference type="RefSeq" id="WP_015266657.1">
    <property type="nucleotide sequence ID" value="NC_019904.1"/>
</dbReference>
<dbReference type="Proteomes" id="UP000010796">
    <property type="component" value="Chromosome"/>
</dbReference>
<feature type="signal peptide" evidence="1">
    <location>
        <begin position="1"/>
        <end position="25"/>
    </location>
</feature>
<evidence type="ECO:0000313" key="3">
    <source>
        <dbReference type="Proteomes" id="UP000010796"/>
    </source>
</evidence>
<gene>
    <name evidence="2" type="ordered locus">Echvi_2866</name>
</gene>
<dbReference type="STRING" id="926556.Echvi_2866"/>
<dbReference type="SUPFAM" id="SSF56925">
    <property type="entry name" value="OMPA-like"/>
    <property type="match status" value="1"/>
</dbReference>
<evidence type="ECO:0000313" key="2">
    <source>
        <dbReference type="EMBL" id="AGA79105.1"/>
    </source>
</evidence>